<comment type="caution">
    <text evidence="4">The sequence shown here is derived from an EMBL/GenBank/DDBJ whole genome shotgun (WGS) entry which is preliminary data.</text>
</comment>
<dbReference type="GO" id="GO:0080120">
    <property type="term" value="P:CAAX-box protein maturation"/>
    <property type="evidence" value="ECO:0007669"/>
    <property type="project" value="UniProtKB-ARBA"/>
</dbReference>
<reference evidence="6" key="2">
    <citation type="journal article" date="2019" name="Int. J. Syst. Evol. Microbiol.">
        <title>The Global Catalogue of Microorganisms (GCM) 10K type strain sequencing project: providing services to taxonomists for standard genome sequencing and annotation.</title>
        <authorList>
            <consortium name="The Broad Institute Genomics Platform"/>
            <consortium name="The Broad Institute Genome Sequencing Center for Infectious Disease"/>
            <person name="Wu L."/>
            <person name="Ma J."/>
        </authorList>
    </citation>
    <scope>NUCLEOTIDE SEQUENCE [LARGE SCALE GENOMIC DNA]</scope>
    <source>
        <strain evidence="6">CGMCC 1.15931</strain>
    </source>
</reference>
<dbReference type="GO" id="GO:0006508">
    <property type="term" value="P:proteolysis"/>
    <property type="evidence" value="ECO:0007669"/>
    <property type="project" value="UniProtKB-KW"/>
</dbReference>
<evidence type="ECO:0000313" key="4">
    <source>
        <dbReference type="EMBL" id="MTV52650.1"/>
    </source>
</evidence>
<dbReference type="Pfam" id="PF02517">
    <property type="entry name" value="Rce1-like"/>
    <property type="match status" value="1"/>
</dbReference>
<dbReference type="InterPro" id="IPR014346">
    <property type="entry name" value="Prenyl_protease-related"/>
</dbReference>
<feature type="transmembrane region" description="Helical" evidence="1">
    <location>
        <begin position="61"/>
        <end position="80"/>
    </location>
</feature>
<reference evidence="3" key="4">
    <citation type="submission" date="2024-05" db="EMBL/GenBank/DDBJ databases">
        <authorList>
            <person name="Sun Q."/>
            <person name="Zhou Y."/>
        </authorList>
    </citation>
    <scope>NUCLEOTIDE SEQUENCE</scope>
    <source>
        <strain evidence="3">CGMCC 1.15931</strain>
    </source>
</reference>
<dbReference type="EMBL" id="BMKG01000010">
    <property type="protein sequence ID" value="GGC02823.1"/>
    <property type="molecule type" value="Genomic_DNA"/>
</dbReference>
<proteinExistence type="predicted"/>
<keyword evidence="4" id="KW-0378">Hydrolase</keyword>
<dbReference type="GO" id="GO:0004175">
    <property type="term" value="F:endopeptidase activity"/>
    <property type="evidence" value="ECO:0007669"/>
    <property type="project" value="UniProtKB-ARBA"/>
</dbReference>
<dbReference type="AlphaFoldDB" id="A0A6I3STX7"/>
<sequence>MARIAPFAAYMAFIAIADLLDRLGWSAQQMLWLYPLKIAAVVALLVFYRRQYVELFTARPSLRDVAVASVVGAIVFVLWINLNAGWMQIGASAGYNPAGTDGRIDWVLVACRVAGAALVVPVMEELFWRSFLQRWLAKAQFLDCRPAEVGVKALAITSVLFGFEHNLWFAGIVAGLAYGLLYMRAGNLWSPIVAHAVTNGMLAGWVLATGSWTYW</sequence>
<keyword evidence="1" id="KW-1133">Transmembrane helix</keyword>
<dbReference type="OrthoDB" id="9787923at2"/>
<feature type="transmembrane region" description="Helical" evidence="1">
    <location>
        <begin position="31"/>
        <end position="49"/>
    </location>
</feature>
<feature type="domain" description="CAAX prenyl protease 2/Lysostaphin resistance protein A-like" evidence="2">
    <location>
        <begin position="111"/>
        <end position="201"/>
    </location>
</feature>
<gene>
    <name evidence="3" type="ORF">GCM10011572_25970</name>
    <name evidence="4" type="ORF">GM672_07865</name>
</gene>
<dbReference type="Proteomes" id="UP000430634">
    <property type="component" value="Unassembled WGS sequence"/>
</dbReference>
<feature type="transmembrane region" description="Helical" evidence="1">
    <location>
        <begin position="192"/>
        <end position="214"/>
    </location>
</feature>
<dbReference type="PANTHER" id="PTHR43592:SF15">
    <property type="entry name" value="CAAX AMINO TERMINAL PROTEASE FAMILY PROTEIN"/>
    <property type="match status" value="1"/>
</dbReference>
<dbReference type="EMBL" id="WNKZ01000015">
    <property type="protein sequence ID" value="MTV52650.1"/>
    <property type="molecule type" value="Genomic_DNA"/>
</dbReference>
<reference evidence="4 5" key="3">
    <citation type="submission" date="2019-11" db="EMBL/GenBank/DDBJ databases">
        <title>Type strains purchased from KCTC, JCM and DSMZ.</title>
        <authorList>
            <person name="Lu H."/>
        </authorList>
    </citation>
    <scope>NUCLEOTIDE SEQUENCE [LARGE SCALE GENOMIC DNA]</scope>
    <source>
        <strain evidence="4 5">KCTC 52429</strain>
    </source>
</reference>
<protein>
    <submittedName>
        <fullName evidence="4">CAAX prenyl protease-related protein</fullName>
    </submittedName>
</protein>
<keyword evidence="4" id="KW-0645">Protease</keyword>
<evidence type="ECO:0000259" key="2">
    <source>
        <dbReference type="Pfam" id="PF02517"/>
    </source>
</evidence>
<dbReference type="Proteomes" id="UP000622638">
    <property type="component" value="Unassembled WGS sequence"/>
</dbReference>
<accession>A0A6I3STX7</accession>
<evidence type="ECO:0000256" key="1">
    <source>
        <dbReference type="SAM" id="Phobius"/>
    </source>
</evidence>
<feature type="transmembrane region" description="Helical" evidence="1">
    <location>
        <begin position="7"/>
        <end position="25"/>
    </location>
</feature>
<evidence type="ECO:0000313" key="3">
    <source>
        <dbReference type="EMBL" id="GGC02823.1"/>
    </source>
</evidence>
<dbReference type="InterPro" id="IPR003675">
    <property type="entry name" value="Rce1/LyrA-like_dom"/>
</dbReference>
<keyword evidence="6" id="KW-1185">Reference proteome</keyword>
<reference evidence="3" key="1">
    <citation type="journal article" date="2014" name="Int. J. Syst. Evol. Microbiol.">
        <title>Complete genome of a new Firmicutes species belonging to the dominant human colonic microbiota ('Ruminococcus bicirculans') reveals two chromosomes and a selective capacity to utilize plant glucans.</title>
        <authorList>
            <consortium name="NISC Comparative Sequencing Program"/>
            <person name="Wegmann U."/>
            <person name="Louis P."/>
            <person name="Goesmann A."/>
            <person name="Henrissat B."/>
            <person name="Duncan S.H."/>
            <person name="Flint H.J."/>
        </authorList>
    </citation>
    <scope>NUCLEOTIDE SEQUENCE</scope>
    <source>
        <strain evidence="3">CGMCC 1.15931</strain>
    </source>
</reference>
<dbReference type="PANTHER" id="PTHR43592">
    <property type="entry name" value="CAAX AMINO TERMINAL PROTEASE"/>
    <property type="match status" value="1"/>
</dbReference>
<keyword evidence="1" id="KW-0472">Membrane</keyword>
<evidence type="ECO:0000313" key="6">
    <source>
        <dbReference type="Proteomes" id="UP000622638"/>
    </source>
</evidence>
<feature type="transmembrane region" description="Helical" evidence="1">
    <location>
        <begin position="167"/>
        <end position="185"/>
    </location>
</feature>
<organism evidence="4 5">
    <name type="scientific">Pseudoduganella buxea</name>
    <dbReference type="NCBI Taxonomy" id="1949069"/>
    <lineage>
        <taxon>Bacteria</taxon>
        <taxon>Pseudomonadati</taxon>
        <taxon>Pseudomonadota</taxon>
        <taxon>Betaproteobacteria</taxon>
        <taxon>Burkholderiales</taxon>
        <taxon>Oxalobacteraceae</taxon>
        <taxon>Telluria group</taxon>
        <taxon>Pseudoduganella</taxon>
    </lineage>
</organism>
<keyword evidence="1" id="KW-0812">Transmembrane</keyword>
<evidence type="ECO:0000313" key="5">
    <source>
        <dbReference type="Proteomes" id="UP000430634"/>
    </source>
</evidence>
<dbReference type="NCBIfam" id="TIGR03008">
    <property type="entry name" value="pepcterm_CAAX"/>
    <property type="match status" value="1"/>
</dbReference>
<name>A0A6I3STX7_9BURK</name>